<feature type="transmembrane region" description="Helical" evidence="6">
    <location>
        <begin position="14"/>
        <end position="33"/>
    </location>
</feature>
<dbReference type="Pfam" id="PF03169">
    <property type="entry name" value="OPT"/>
    <property type="match status" value="1"/>
</dbReference>
<feature type="transmembrane region" description="Helical" evidence="6">
    <location>
        <begin position="306"/>
        <end position="325"/>
    </location>
</feature>
<evidence type="ECO:0000256" key="2">
    <source>
        <dbReference type="ARBA" id="ARBA00022448"/>
    </source>
</evidence>
<feature type="transmembrane region" description="Helical" evidence="6">
    <location>
        <begin position="388"/>
        <end position="406"/>
    </location>
</feature>
<feature type="transmembrane region" description="Helical" evidence="6">
    <location>
        <begin position="39"/>
        <end position="58"/>
    </location>
</feature>
<evidence type="ECO:0000313" key="7">
    <source>
        <dbReference type="EMBL" id="OGF98783.1"/>
    </source>
</evidence>
<sequence>MAKEKIKSGPYREITWEAMVLGFLVGVLLNASITYAGLLIGFTVVGSEIAAIIGWGVLRGILRRSTIVENNINQTIASAINNTGAGIIFTIPVLYLRGVDFEFLHVILATMCGATLGVAFIIPVRKQMIDIDRLRFPSGTAVGAILKSPGAGVRKALLLAAGVVFSALVSAAVHSGWIAETVDLGAFLRMPAYFSNVWAISLLSLGAGFISGRAGLAVLIGGILAYWIVTPLAVLFGWVPAGLGAAEAVEFAHSQMNRPLGIGMMIGGALMGIVLTFPSIREAFSSLRRGSAKSSEERSEELSIKYLYLAVIGSIVVLCAVGFVAAKPLGLPRIILIALAGTLWLWLAGIIVAQCTGMTDWSPVSGMALIAVTIILFFAYGADHRSAVLLAVLIGATVCVAMSEGADMMQDLKTGTLVGAIPRRQQAVQLLFAWMGPLITVAVVEVLWRAYGFGPGTSIPAPQAQALDAAISGVIGGNVPADKYLTGALVGGILSATPFGGLGVMVGLSMYLPLLYILPFGLGGVLNILLGKTRGERWVENNGVPIAAGLIVGDAIVGVIFAMIMVLQGLK</sequence>
<feature type="transmembrane region" description="Helical" evidence="6">
    <location>
        <begin position="156"/>
        <end position="178"/>
    </location>
</feature>
<proteinExistence type="predicted"/>
<comment type="caution">
    <text evidence="7">The sequence shown here is derived from an EMBL/GenBank/DDBJ whole genome shotgun (WGS) entry which is preliminary data.</text>
</comment>
<protein>
    <submittedName>
        <fullName evidence="7">Oligopeptide transporter, OPT family</fullName>
    </submittedName>
</protein>
<feature type="transmembrane region" description="Helical" evidence="6">
    <location>
        <begin position="217"/>
        <end position="239"/>
    </location>
</feature>
<dbReference type="InterPro" id="IPR004814">
    <property type="entry name" value="Oligopep_transpt"/>
</dbReference>
<feature type="transmembrane region" description="Helical" evidence="6">
    <location>
        <begin position="79"/>
        <end position="97"/>
    </location>
</feature>
<evidence type="ECO:0000256" key="4">
    <source>
        <dbReference type="ARBA" id="ARBA00022989"/>
    </source>
</evidence>
<dbReference type="InterPro" id="IPR045035">
    <property type="entry name" value="YSL-like"/>
</dbReference>
<gene>
    <name evidence="7" type="ORF">A2Z86_05910</name>
</gene>
<feature type="transmembrane region" description="Helical" evidence="6">
    <location>
        <begin position="190"/>
        <end position="210"/>
    </location>
</feature>
<feature type="transmembrane region" description="Helical" evidence="6">
    <location>
        <begin position="364"/>
        <end position="382"/>
    </location>
</feature>
<feature type="transmembrane region" description="Helical" evidence="6">
    <location>
        <begin position="543"/>
        <end position="567"/>
    </location>
</feature>
<dbReference type="GO" id="GO:0035673">
    <property type="term" value="F:oligopeptide transmembrane transporter activity"/>
    <property type="evidence" value="ECO:0007669"/>
    <property type="project" value="InterPro"/>
</dbReference>
<comment type="subcellular location">
    <subcellularLocation>
        <location evidence="1">Membrane</location>
        <topology evidence="1">Multi-pass membrane protein</topology>
    </subcellularLocation>
</comment>
<dbReference type="NCBIfam" id="TIGR00733">
    <property type="entry name" value="OPT family oligopeptide transporter"/>
    <property type="match status" value="1"/>
</dbReference>
<keyword evidence="3 6" id="KW-0812">Transmembrane</keyword>
<keyword evidence="5 6" id="KW-0472">Membrane</keyword>
<dbReference type="GO" id="GO:0016020">
    <property type="term" value="C:membrane"/>
    <property type="evidence" value="ECO:0007669"/>
    <property type="project" value="UniProtKB-SubCell"/>
</dbReference>
<feature type="transmembrane region" description="Helical" evidence="6">
    <location>
        <begin position="331"/>
        <end position="352"/>
    </location>
</feature>
<feature type="transmembrane region" description="Helical" evidence="6">
    <location>
        <begin position="427"/>
        <end position="448"/>
    </location>
</feature>
<accession>A0A1F5YF61</accession>
<feature type="transmembrane region" description="Helical" evidence="6">
    <location>
        <begin position="103"/>
        <end position="124"/>
    </location>
</feature>
<evidence type="ECO:0000256" key="3">
    <source>
        <dbReference type="ARBA" id="ARBA00022692"/>
    </source>
</evidence>
<feature type="transmembrane region" description="Helical" evidence="6">
    <location>
        <begin position="259"/>
        <end position="280"/>
    </location>
</feature>
<dbReference type="InterPro" id="IPR004813">
    <property type="entry name" value="OPT"/>
</dbReference>
<evidence type="ECO:0000256" key="6">
    <source>
        <dbReference type="SAM" id="Phobius"/>
    </source>
</evidence>
<organism evidence="7 8">
    <name type="scientific">Candidatus Glassbacteria bacterium GWA2_58_10</name>
    <dbReference type="NCBI Taxonomy" id="1817865"/>
    <lineage>
        <taxon>Bacteria</taxon>
        <taxon>Candidatus Glassiibacteriota</taxon>
    </lineage>
</organism>
<keyword evidence="2" id="KW-0813">Transport</keyword>
<evidence type="ECO:0000313" key="8">
    <source>
        <dbReference type="Proteomes" id="UP000176992"/>
    </source>
</evidence>
<dbReference type="PANTHER" id="PTHR31645">
    <property type="entry name" value="OLIGOPEPTIDE TRANSPORTER YGL114W-RELATED"/>
    <property type="match status" value="1"/>
</dbReference>
<dbReference type="Proteomes" id="UP000176992">
    <property type="component" value="Unassembled WGS sequence"/>
</dbReference>
<evidence type="ECO:0000256" key="5">
    <source>
        <dbReference type="ARBA" id="ARBA00023136"/>
    </source>
</evidence>
<feature type="transmembrane region" description="Helical" evidence="6">
    <location>
        <begin position="511"/>
        <end position="531"/>
    </location>
</feature>
<dbReference type="PANTHER" id="PTHR31645:SF0">
    <property type="entry name" value="OLIGOPEPTIDE TRANSPORTER YGL114W-RELATED"/>
    <property type="match status" value="1"/>
</dbReference>
<evidence type="ECO:0000256" key="1">
    <source>
        <dbReference type="ARBA" id="ARBA00004141"/>
    </source>
</evidence>
<dbReference type="AlphaFoldDB" id="A0A1F5YF61"/>
<reference evidence="7 8" key="1">
    <citation type="journal article" date="2016" name="Nat. Commun.">
        <title>Thousands of microbial genomes shed light on interconnected biogeochemical processes in an aquifer system.</title>
        <authorList>
            <person name="Anantharaman K."/>
            <person name="Brown C.T."/>
            <person name="Hug L.A."/>
            <person name="Sharon I."/>
            <person name="Castelle C.J."/>
            <person name="Probst A.J."/>
            <person name="Thomas B.C."/>
            <person name="Singh A."/>
            <person name="Wilkins M.J."/>
            <person name="Karaoz U."/>
            <person name="Brodie E.L."/>
            <person name="Williams K.H."/>
            <person name="Hubbard S.S."/>
            <person name="Banfield J.F."/>
        </authorList>
    </citation>
    <scope>NUCLEOTIDE SEQUENCE [LARGE SCALE GENOMIC DNA]</scope>
</reference>
<keyword evidence="4 6" id="KW-1133">Transmembrane helix</keyword>
<dbReference type="EMBL" id="MFIV01000063">
    <property type="protein sequence ID" value="OGF98783.1"/>
    <property type="molecule type" value="Genomic_DNA"/>
</dbReference>
<dbReference type="NCBIfam" id="TIGR00728">
    <property type="entry name" value="OPT_sfam"/>
    <property type="match status" value="1"/>
</dbReference>
<name>A0A1F5YF61_9BACT</name>